<proteinExistence type="inferred from homology"/>
<dbReference type="EMBL" id="JBEWZI010000001">
    <property type="protein sequence ID" value="MET7012604.1"/>
    <property type="molecule type" value="Genomic_DNA"/>
</dbReference>
<reference evidence="8 9" key="1">
    <citation type="submission" date="2024-07" db="EMBL/GenBank/DDBJ databases">
        <title>Uliginosibacterium flavum JJ3220;KACC:17644.</title>
        <authorList>
            <person name="Kim M.K."/>
        </authorList>
    </citation>
    <scope>NUCLEOTIDE SEQUENCE [LARGE SCALE GENOMIC DNA]</scope>
    <source>
        <strain evidence="8 9">KACC:17644</strain>
    </source>
</reference>
<gene>
    <name evidence="7 8" type="primary">mltG</name>
    <name evidence="8" type="ORF">ABXR19_00265</name>
</gene>
<evidence type="ECO:0000256" key="2">
    <source>
        <dbReference type="ARBA" id="ARBA00022692"/>
    </source>
</evidence>
<organism evidence="8 9">
    <name type="scientific">Uliginosibacterium flavum</name>
    <dbReference type="NCBI Taxonomy" id="1396831"/>
    <lineage>
        <taxon>Bacteria</taxon>
        <taxon>Pseudomonadati</taxon>
        <taxon>Pseudomonadota</taxon>
        <taxon>Betaproteobacteria</taxon>
        <taxon>Rhodocyclales</taxon>
        <taxon>Zoogloeaceae</taxon>
        <taxon>Uliginosibacterium</taxon>
    </lineage>
</organism>
<comment type="catalytic activity">
    <reaction evidence="7">
        <text>a peptidoglycan chain = a peptidoglycan chain with N-acetyl-1,6-anhydromuramyl-[peptide] at the reducing end + a peptidoglycan chain with N-acetylglucosamine at the non-reducing end.</text>
        <dbReference type="EC" id="4.2.2.29"/>
    </reaction>
</comment>
<dbReference type="Gene3D" id="3.30.1490.480">
    <property type="entry name" value="Endolytic murein transglycosylase"/>
    <property type="match status" value="1"/>
</dbReference>
<evidence type="ECO:0000313" key="9">
    <source>
        <dbReference type="Proteomes" id="UP001549691"/>
    </source>
</evidence>
<keyword evidence="3 7" id="KW-1133">Transmembrane helix</keyword>
<dbReference type="PANTHER" id="PTHR30518:SF2">
    <property type="entry name" value="ENDOLYTIC MUREIN TRANSGLYCOSYLASE"/>
    <property type="match status" value="1"/>
</dbReference>
<evidence type="ECO:0000256" key="1">
    <source>
        <dbReference type="ARBA" id="ARBA00022475"/>
    </source>
</evidence>
<keyword evidence="2 7" id="KW-0812">Transmembrane</keyword>
<keyword evidence="9" id="KW-1185">Reference proteome</keyword>
<dbReference type="InterPro" id="IPR003770">
    <property type="entry name" value="MLTG-like"/>
</dbReference>
<dbReference type="HAMAP" id="MF_02065">
    <property type="entry name" value="MltG"/>
    <property type="match status" value="1"/>
</dbReference>
<dbReference type="Gene3D" id="3.30.160.60">
    <property type="entry name" value="Classic Zinc Finger"/>
    <property type="match status" value="1"/>
</dbReference>
<evidence type="ECO:0000256" key="7">
    <source>
        <dbReference type="HAMAP-Rule" id="MF_02065"/>
    </source>
</evidence>
<comment type="function">
    <text evidence="7">Functions as a peptidoglycan terminase that cleaves nascent peptidoglycan strands endolytically to terminate their elongation.</text>
</comment>
<accession>A0ABV2TFB3</accession>
<dbReference type="Pfam" id="PF02618">
    <property type="entry name" value="YceG"/>
    <property type="match status" value="1"/>
</dbReference>
<sequence>MLRTISRLFKLCLFLLLVLAAVVGWYATQPLSLRQPTVDFEIARGESMRLISRKVADAGVEVWPPALSWLARLSGHSIRIKAGSYRIDKPLTAWELVSLLSTGANAYSDVALIEGWNFARVRAVLNAHPELAHETAVLSDAEIMVRLGAPGTLPEGLFAPDTYSFSRGSSDLELLRRAQQRMQQQLQREWQERAQNLPLKTPYEALVLASVVEKETGQAQDRAQIASVFINRLRIGMPLQSDPTVIYGMGPGFDGNLRRRDLQADTSFNSYTRGGLPPTPIAMPSVAALRATLHPASGNYLYFVARGDGSSEFSRTLEEHNRAVQRYQKSGKK</sequence>
<keyword evidence="6 7" id="KW-0961">Cell wall biogenesis/degradation</keyword>
<comment type="caution">
    <text evidence="8">The sequence shown here is derived from an EMBL/GenBank/DDBJ whole genome shotgun (WGS) entry which is preliminary data.</text>
</comment>
<keyword evidence="1 7" id="KW-1003">Cell membrane</keyword>
<evidence type="ECO:0000256" key="3">
    <source>
        <dbReference type="ARBA" id="ARBA00022989"/>
    </source>
</evidence>
<evidence type="ECO:0000256" key="6">
    <source>
        <dbReference type="ARBA" id="ARBA00023316"/>
    </source>
</evidence>
<name>A0ABV2TFB3_9RHOO</name>
<dbReference type="CDD" id="cd08010">
    <property type="entry name" value="MltG_like"/>
    <property type="match status" value="1"/>
</dbReference>
<dbReference type="EC" id="4.2.2.29" evidence="7"/>
<keyword evidence="4 7" id="KW-0472">Membrane</keyword>
<evidence type="ECO:0000256" key="4">
    <source>
        <dbReference type="ARBA" id="ARBA00023136"/>
    </source>
</evidence>
<dbReference type="NCBIfam" id="TIGR00247">
    <property type="entry name" value="endolytic transglycosylase MltG"/>
    <property type="match status" value="1"/>
</dbReference>
<evidence type="ECO:0000313" key="8">
    <source>
        <dbReference type="EMBL" id="MET7012604.1"/>
    </source>
</evidence>
<protein>
    <recommendedName>
        <fullName evidence="7">Endolytic murein transglycosylase</fullName>
        <ecNumber evidence="7">4.2.2.29</ecNumber>
    </recommendedName>
    <alternativeName>
        <fullName evidence="7">Peptidoglycan lytic transglycosylase</fullName>
    </alternativeName>
    <alternativeName>
        <fullName evidence="7">Peptidoglycan polymerization terminase</fullName>
    </alternativeName>
</protein>
<dbReference type="Proteomes" id="UP001549691">
    <property type="component" value="Unassembled WGS sequence"/>
</dbReference>
<feature type="site" description="Important for catalytic activity" evidence="7">
    <location>
        <position position="215"/>
    </location>
</feature>
<dbReference type="RefSeq" id="WP_354599068.1">
    <property type="nucleotide sequence ID" value="NZ_JBEWZI010000001.1"/>
</dbReference>
<dbReference type="PANTHER" id="PTHR30518">
    <property type="entry name" value="ENDOLYTIC MUREIN TRANSGLYCOSYLASE"/>
    <property type="match status" value="1"/>
</dbReference>
<comment type="similarity">
    <text evidence="7">Belongs to the transglycosylase MltG family.</text>
</comment>
<keyword evidence="7" id="KW-0997">Cell inner membrane</keyword>
<keyword evidence="5 7" id="KW-0456">Lyase</keyword>
<evidence type="ECO:0000256" key="5">
    <source>
        <dbReference type="ARBA" id="ARBA00023239"/>
    </source>
</evidence>